<dbReference type="GeneID" id="113521887"/>
<name>A0A6J1X838_GALME</name>
<protein>
    <submittedName>
        <fullName evidence="3">Uncharacterized protein LOC113521887</fullName>
    </submittedName>
</protein>
<keyword evidence="2" id="KW-1185">Reference proteome</keyword>
<sequence>MTTKLSVFLLVFQLHEVINVQQTGANTNSLPISIPDHGNHKIPPVLAPLLQPNKVALLSTSARNKKGLNIPYSLPITHHLLVPTKLHVLPAHSNVHHSSVHTDIKHLVTNDNIRIPIITHTLSHSSSNLTHPTAVIPLLLPVSYPNHLILLHDLSVIPLHRQLHDDQKLSRYQVQMEKMKNDEEEQMNRFRTFYGGFGTGLFFGGHGAGHGFYAYG</sequence>
<gene>
    <name evidence="3" type="primary">LOC113521887</name>
</gene>
<evidence type="ECO:0000313" key="2">
    <source>
        <dbReference type="Proteomes" id="UP001652740"/>
    </source>
</evidence>
<dbReference type="KEGG" id="gmw:113521887"/>
<evidence type="ECO:0000256" key="1">
    <source>
        <dbReference type="SAM" id="SignalP"/>
    </source>
</evidence>
<dbReference type="RefSeq" id="XP_026763347.2">
    <property type="nucleotide sequence ID" value="XM_026907546.3"/>
</dbReference>
<proteinExistence type="predicted"/>
<dbReference type="InParanoid" id="A0A6J1X838"/>
<reference evidence="3" key="1">
    <citation type="submission" date="2025-08" db="UniProtKB">
        <authorList>
            <consortium name="RefSeq"/>
        </authorList>
    </citation>
    <scope>IDENTIFICATION</scope>
    <source>
        <tissue evidence="3">Whole larvae</tissue>
    </source>
</reference>
<feature type="chain" id="PRO_5047237812" evidence="1">
    <location>
        <begin position="26"/>
        <end position="216"/>
    </location>
</feature>
<dbReference type="AlphaFoldDB" id="A0A6J1X838"/>
<dbReference type="Proteomes" id="UP001652740">
    <property type="component" value="Unplaced"/>
</dbReference>
<feature type="signal peptide" evidence="1">
    <location>
        <begin position="1"/>
        <end position="25"/>
    </location>
</feature>
<keyword evidence="1" id="KW-0732">Signal</keyword>
<accession>A0A6J1X838</accession>
<evidence type="ECO:0000313" key="3">
    <source>
        <dbReference type="RefSeq" id="XP_026763347.2"/>
    </source>
</evidence>
<organism evidence="2 3">
    <name type="scientific">Galleria mellonella</name>
    <name type="common">Greater wax moth</name>
    <dbReference type="NCBI Taxonomy" id="7137"/>
    <lineage>
        <taxon>Eukaryota</taxon>
        <taxon>Metazoa</taxon>
        <taxon>Ecdysozoa</taxon>
        <taxon>Arthropoda</taxon>
        <taxon>Hexapoda</taxon>
        <taxon>Insecta</taxon>
        <taxon>Pterygota</taxon>
        <taxon>Neoptera</taxon>
        <taxon>Endopterygota</taxon>
        <taxon>Lepidoptera</taxon>
        <taxon>Glossata</taxon>
        <taxon>Ditrysia</taxon>
        <taxon>Pyraloidea</taxon>
        <taxon>Pyralidae</taxon>
        <taxon>Galleriinae</taxon>
        <taxon>Galleria</taxon>
    </lineage>
</organism>